<protein>
    <submittedName>
        <fullName evidence="1">Uncharacterized protein</fullName>
    </submittedName>
</protein>
<dbReference type="AlphaFoldDB" id="A0A645IAY4"/>
<name>A0A645IAY4_9ZZZZ</name>
<comment type="caution">
    <text evidence="1">The sequence shown here is derived from an EMBL/GenBank/DDBJ whole genome shotgun (WGS) entry which is preliminary data.</text>
</comment>
<gene>
    <name evidence="1" type="ORF">SDC9_193051</name>
</gene>
<reference evidence="1" key="1">
    <citation type="submission" date="2019-08" db="EMBL/GenBank/DDBJ databases">
        <authorList>
            <person name="Kucharzyk K."/>
            <person name="Murdoch R.W."/>
            <person name="Higgins S."/>
            <person name="Loffler F."/>
        </authorList>
    </citation>
    <scope>NUCLEOTIDE SEQUENCE</scope>
</reference>
<accession>A0A645IAY4</accession>
<sequence length="70" mass="7786">MVRSTCRDLRKVGYAEHLPGRREFGECFGDGIGGFAADVDVDFVKYQYTGGVGGGQHCFYRQHHARQFAG</sequence>
<evidence type="ECO:0000313" key="1">
    <source>
        <dbReference type="EMBL" id="MPN45484.1"/>
    </source>
</evidence>
<organism evidence="1">
    <name type="scientific">bioreactor metagenome</name>
    <dbReference type="NCBI Taxonomy" id="1076179"/>
    <lineage>
        <taxon>unclassified sequences</taxon>
        <taxon>metagenomes</taxon>
        <taxon>ecological metagenomes</taxon>
    </lineage>
</organism>
<dbReference type="EMBL" id="VSSQ01105443">
    <property type="protein sequence ID" value="MPN45484.1"/>
    <property type="molecule type" value="Genomic_DNA"/>
</dbReference>
<proteinExistence type="predicted"/>